<dbReference type="Proteomes" id="UP000028875">
    <property type="component" value="Unassembled WGS sequence"/>
</dbReference>
<evidence type="ECO:0000313" key="2">
    <source>
        <dbReference type="Proteomes" id="UP000028875"/>
    </source>
</evidence>
<dbReference type="STRING" id="1462526.BN990_03255"/>
<comment type="caution">
    <text evidence="1">The sequence shown here is derived from an EMBL/GenBank/DDBJ whole genome shotgun (WGS) entry which is preliminary data.</text>
</comment>
<dbReference type="InterPro" id="IPR013321">
    <property type="entry name" value="Arc_rbn_hlx_hlx"/>
</dbReference>
<keyword evidence="2" id="KW-1185">Reference proteome</keyword>
<sequence>MGEFNDIIENDFYKVRSTVGGGVMVLSESLQEVLVKIPKNLLNEVDGLMKYENSDLSDFICQATRNYLQHKRDEHFQQFRENMQKGYEEMGRINLTIASEAFQAEEEAENTLERSVIGV</sequence>
<gene>
    <name evidence="1" type="primary">ndoAI</name>
    <name evidence="1" type="ORF">BN990_03255</name>
</gene>
<dbReference type="AlphaFoldDB" id="A0A024QF98"/>
<protein>
    <submittedName>
        <fullName evidence="1">EndoA inhibitor</fullName>
    </submittedName>
</protein>
<evidence type="ECO:0000313" key="1">
    <source>
        <dbReference type="EMBL" id="CDQ40907.1"/>
    </source>
</evidence>
<name>A0A024QF98_9BACI</name>
<organism evidence="1 2">
    <name type="scientific">Virgibacillus massiliensis</name>
    <dbReference type="NCBI Taxonomy" id="1462526"/>
    <lineage>
        <taxon>Bacteria</taxon>
        <taxon>Bacillati</taxon>
        <taxon>Bacillota</taxon>
        <taxon>Bacilli</taxon>
        <taxon>Bacillales</taxon>
        <taxon>Bacillaceae</taxon>
        <taxon>Virgibacillus</taxon>
    </lineage>
</organism>
<reference evidence="2" key="2">
    <citation type="submission" date="2014-05" db="EMBL/GenBank/DDBJ databases">
        <title>Draft genome sequence of Virgibacillus massiliensis Vm-5.</title>
        <authorList>
            <person name="Khelaifia S."/>
            <person name="Croce O."/>
            <person name="Lagier J.C."/>
            <person name="Raoult D."/>
        </authorList>
    </citation>
    <scope>NUCLEOTIDE SEQUENCE [LARGE SCALE GENOMIC DNA]</scope>
    <source>
        <strain evidence="2">Vm-5</strain>
    </source>
</reference>
<dbReference type="EMBL" id="CCDP010000002">
    <property type="protein sequence ID" value="CDQ40907.1"/>
    <property type="molecule type" value="Genomic_DNA"/>
</dbReference>
<dbReference type="eggNOG" id="COG0864">
    <property type="taxonomic scope" value="Bacteria"/>
</dbReference>
<proteinExistence type="predicted"/>
<reference evidence="1 2" key="1">
    <citation type="submission" date="2014-03" db="EMBL/GenBank/DDBJ databases">
        <authorList>
            <person name="Urmite Genomes U."/>
        </authorList>
    </citation>
    <scope>NUCLEOTIDE SEQUENCE [LARGE SCALE GENOMIC DNA]</scope>
    <source>
        <strain evidence="1 2">Vm-5</strain>
    </source>
</reference>
<accession>A0A024QF98</accession>
<dbReference type="Gene3D" id="1.10.1220.10">
    <property type="entry name" value="Met repressor-like"/>
    <property type="match status" value="1"/>
</dbReference>
<dbReference type="GO" id="GO:0006355">
    <property type="term" value="P:regulation of DNA-templated transcription"/>
    <property type="evidence" value="ECO:0007669"/>
    <property type="project" value="InterPro"/>
</dbReference>